<dbReference type="OrthoDB" id="7280888at2"/>
<feature type="compositionally biased region" description="Pro residues" evidence="1">
    <location>
        <begin position="217"/>
        <end position="226"/>
    </location>
</feature>
<feature type="compositionally biased region" description="Low complexity" evidence="1">
    <location>
        <begin position="376"/>
        <end position="385"/>
    </location>
</feature>
<feature type="compositionally biased region" description="Pro residues" evidence="1">
    <location>
        <begin position="365"/>
        <end position="375"/>
    </location>
</feature>
<evidence type="ECO:0000313" key="3">
    <source>
        <dbReference type="Proteomes" id="UP000305654"/>
    </source>
</evidence>
<evidence type="ECO:0000313" key="2">
    <source>
        <dbReference type="EMBL" id="TLU72937.1"/>
    </source>
</evidence>
<sequence>MRSLASTLELPMISAPLRAPAIRLGAALMLCGSLALSGCGGSEEAPASFPPPDYSYLPKLRMNVATLTVVDHVQQAGPEPGDIAQTAPVPPDQALQRLAQDRLVAAGNSGSAVFTIDRASIVQGSTGALDGHLAVHLDIITANGGHAGYAEAHVSRQLVPGDPDAAGGTRRQLYDLDRQMMQDMNVELEFQVRRSLRDWLVDAGGAPLAGSVEQQSLPPPGSPGYPAPAGTSYPGAPVGTSYPGAPAGTSYPGAPAGTSYPGAPVGMSYPGAPVGTSYPGAPVGTTPIGAVPVQSNGPVVLAPPGSALPPPVPPATATVPPDGTAPAMSAPDPVFPDGAPSGNSLAPAPAMPRSPPPSFLQAPPSTAPTPYPAPYPAQGATPPGY</sequence>
<accession>A0A5R9J8R2</accession>
<proteinExistence type="predicted"/>
<feature type="compositionally biased region" description="Pro residues" evidence="1">
    <location>
        <begin position="349"/>
        <end position="358"/>
    </location>
</feature>
<comment type="caution">
    <text evidence="2">The sequence shown here is derived from an EMBL/GenBank/DDBJ whole genome shotgun (WGS) entry which is preliminary data.</text>
</comment>
<feature type="region of interest" description="Disordered" evidence="1">
    <location>
        <begin position="305"/>
        <end position="385"/>
    </location>
</feature>
<dbReference type="Proteomes" id="UP000305654">
    <property type="component" value="Unassembled WGS sequence"/>
</dbReference>
<name>A0A5R9J8R2_9PROT</name>
<dbReference type="EMBL" id="VCDI01000002">
    <property type="protein sequence ID" value="TLU72937.1"/>
    <property type="molecule type" value="Genomic_DNA"/>
</dbReference>
<evidence type="ECO:0000256" key="1">
    <source>
        <dbReference type="SAM" id="MobiDB-lite"/>
    </source>
</evidence>
<feature type="region of interest" description="Disordered" evidence="1">
    <location>
        <begin position="210"/>
        <end position="232"/>
    </location>
</feature>
<feature type="compositionally biased region" description="Low complexity" evidence="1">
    <location>
        <begin position="315"/>
        <end position="327"/>
    </location>
</feature>
<organism evidence="2 3">
    <name type="scientific">Lichenicoccus roseus</name>
    <dbReference type="NCBI Taxonomy" id="2683649"/>
    <lineage>
        <taxon>Bacteria</taxon>
        <taxon>Pseudomonadati</taxon>
        <taxon>Pseudomonadota</taxon>
        <taxon>Alphaproteobacteria</taxon>
        <taxon>Acetobacterales</taxon>
        <taxon>Acetobacteraceae</taxon>
        <taxon>Lichenicoccus</taxon>
    </lineage>
</organism>
<gene>
    <name evidence="2" type="ORF">FE263_05655</name>
</gene>
<protein>
    <submittedName>
        <fullName evidence="2">Uncharacterized protein</fullName>
    </submittedName>
</protein>
<dbReference type="AlphaFoldDB" id="A0A5R9J8R2"/>
<reference evidence="2 3" key="1">
    <citation type="submission" date="2019-05" db="EMBL/GenBank/DDBJ databases">
        <authorList>
            <person name="Pankratov T."/>
            <person name="Grouzdev D."/>
        </authorList>
    </citation>
    <scope>NUCLEOTIDE SEQUENCE [LARGE SCALE GENOMIC DNA]</scope>
    <source>
        <strain evidence="2 3">KEBCLARHB70R</strain>
    </source>
</reference>
<keyword evidence="3" id="KW-1185">Reference proteome</keyword>